<accession>A0A6A6VMX8</accession>
<keyword evidence="3" id="KW-1185">Reference proteome</keyword>
<feature type="transmembrane region" description="Helical" evidence="1">
    <location>
        <begin position="212"/>
        <end position="231"/>
    </location>
</feature>
<feature type="transmembrane region" description="Helical" evidence="1">
    <location>
        <begin position="284"/>
        <end position="305"/>
    </location>
</feature>
<dbReference type="EMBL" id="MU006561">
    <property type="protein sequence ID" value="KAF2751972.1"/>
    <property type="molecule type" value="Genomic_DNA"/>
</dbReference>
<keyword evidence="1" id="KW-0472">Membrane</keyword>
<feature type="transmembrane region" description="Helical" evidence="1">
    <location>
        <begin position="104"/>
        <end position="121"/>
    </location>
</feature>
<organism evidence="2 3">
    <name type="scientific">Sporormia fimetaria CBS 119925</name>
    <dbReference type="NCBI Taxonomy" id="1340428"/>
    <lineage>
        <taxon>Eukaryota</taxon>
        <taxon>Fungi</taxon>
        <taxon>Dikarya</taxon>
        <taxon>Ascomycota</taxon>
        <taxon>Pezizomycotina</taxon>
        <taxon>Dothideomycetes</taxon>
        <taxon>Pleosporomycetidae</taxon>
        <taxon>Pleosporales</taxon>
        <taxon>Sporormiaceae</taxon>
        <taxon>Sporormia</taxon>
    </lineage>
</organism>
<proteinExistence type="predicted"/>
<keyword evidence="1" id="KW-1133">Transmembrane helix</keyword>
<feature type="transmembrane region" description="Helical" evidence="1">
    <location>
        <begin position="20"/>
        <end position="42"/>
    </location>
</feature>
<evidence type="ECO:0000313" key="2">
    <source>
        <dbReference type="EMBL" id="KAF2751972.1"/>
    </source>
</evidence>
<sequence>MQLLCLVQKVDPHCQVQFSSIALVIVIVCNLIKVTLMIIILWRFNHPTLVTIGDAISSFLERPDPYTRDLYLLSKHKVTTLWSRDKLESDHDSYRWRPRRMEKYLLPLIGSIVLLRQGLVAPGREVGADWNCLGSVNTEFLITLFRDIDSELTAILIANTPQAIVSFIYLTYNGIFTCMLAEREWAQYSVKRSALRVTVPRREQTSTYFLQVPYRFGVPLLSASALLHFFISQPIFVARVAVYKGGHPAQHSGIPSSSEIGKLAYVGNGDSGVWVGVGYSTSGILASIILGTCLILWVLGVGFFCKYPNQSPLGGTNSAVISAACHLMSEEGRRQEDGTGEEAAGKRLMWGVTSEPSQEKMGHCSFSPDEVSEVRTGCLYAGRRIPGESKD</sequence>
<evidence type="ECO:0000313" key="3">
    <source>
        <dbReference type="Proteomes" id="UP000799440"/>
    </source>
</evidence>
<evidence type="ECO:0000256" key="1">
    <source>
        <dbReference type="SAM" id="Phobius"/>
    </source>
</evidence>
<dbReference type="AlphaFoldDB" id="A0A6A6VMX8"/>
<name>A0A6A6VMX8_9PLEO</name>
<gene>
    <name evidence="2" type="ORF">M011DRAFT_11578</name>
</gene>
<protein>
    <submittedName>
        <fullName evidence="2">Uncharacterized protein</fullName>
    </submittedName>
</protein>
<dbReference type="OrthoDB" id="5429634at2759"/>
<dbReference type="Proteomes" id="UP000799440">
    <property type="component" value="Unassembled WGS sequence"/>
</dbReference>
<feature type="transmembrane region" description="Helical" evidence="1">
    <location>
        <begin position="163"/>
        <end position="181"/>
    </location>
</feature>
<keyword evidence="1" id="KW-0812">Transmembrane</keyword>
<dbReference type="PANTHER" id="PTHR35395:SF1">
    <property type="entry name" value="DUF6536 DOMAIN-CONTAINING PROTEIN"/>
    <property type="match status" value="1"/>
</dbReference>
<reference evidence="2" key="1">
    <citation type="journal article" date="2020" name="Stud. Mycol.">
        <title>101 Dothideomycetes genomes: a test case for predicting lifestyles and emergence of pathogens.</title>
        <authorList>
            <person name="Haridas S."/>
            <person name="Albert R."/>
            <person name="Binder M."/>
            <person name="Bloem J."/>
            <person name="Labutti K."/>
            <person name="Salamov A."/>
            <person name="Andreopoulos B."/>
            <person name="Baker S."/>
            <person name="Barry K."/>
            <person name="Bills G."/>
            <person name="Bluhm B."/>
            <person name="Cannon C."/>
            <person name="Castanera R."/>
            <person name="Culley D."/>
            <person name="Daum C."/>
            <person name="Ezra D."/>
            <person name="Gonzalez J."/>
            <person name="Henrissat B."/>
            <person name="Kuo A."/>
            <person name="Liang C."/>
            <person name="Lipzen A."/>
            <person name="Lutzoni F."/>
            <person name="Magnuson J."/>
            <person name="Mondo S."/>
            <person name="Nolan M."/>
            <person name="Ohm R."/>
            <person name="Pangilinan J."/>
            <person name="Park H.-J."/>
            <person name="Ramirez L."/>
            <person name="Alfaro M."/>
            <person name="Sun H."/>
            <person name="Tritt A."/>
            <person name="Yoshinaga Y."/>
            <person name="Zwiers L.-H."/>
            <person name="Turgeon B."/>
            <person name="Goodwin S."/>
            <person name="Spatafora J."/>
            <person name="Crous P."/>
            <person name="Grigoriev I."/>
        </authorList>
    </citation>
    <scope>NUCLEOTIDE SEQUENCE</scope>
    <source>
        <strain evidence="2">CBS 119925</strain>
    </source>
</reference>
<dbReference type="PANTHER" id="PTHR35395">
    <property type="entry name" value="DUF6536 DOMAIN-CONTAINING PROTEIN"/>
    <property type="match status" value="1"/>
</dbReference>